<keyword evidence="4 8" id="KW-0812">Transmembrane</keyword>
<evidence type="ECO:0000256" key="7">
    <source>
        <dbReference type="SAM" id="MobiDB-lite"/>
    </source>
</evidence>
<dbReference type="PANTHER" id="PTHR43549:SF2">
    <property type="entry name" value="MULTIDRUG RESISTANCE PROTEIN NORM-RELATED"/>
    <property type="match status" value="1"/>
</dbReference>
<feature type="transmembrane region" description="Helical" evidence="8">
    <location>
        <begin position="223"/>
        <end position="245"/>
    </location>
</feature>
<evidence type="ECO:0000256" key="1">
    <source>
        <dbReference type="ARBA" id="ARBA00004651"/>
    </source>
</evidence>
<evidence type="ECO:0000256" key="4">
    <source>
        <dbReference type="ARBA" id="ARBA00022692"/>
    </source>
</evidence>
<evidence type="ECO:0000256" key="5">
    <source>
        <dbReference type="ARBA" id="ARBA00022989"/>
    </source>
</evidence>
<dbReference type="Proteomes" id="UP001345013">
    <property type="component" value="Unassembled WGS sequence"/>
</dbReference>
<comment type="subcellular location">
    <subcellularLocation>
        <location evidence="1">Cell membrane</location>
        <topology evidence="1">Multi-pass membrane protein</topology>
    </subcellularLocation>
</comment>
<keyword evidence="3" id="KW-1003">Cell membrane</keyword>
<dbReference type="PANTHER" id="PTHR43549">
    <property type="entry name" value="MULTIDRUG RESISTANCE PROTEIN YPNP-RELATED"/>
    <property type="match status" value="1"/>
</dbReference>
<keyword evidence="2" id="KW-0813">Transport</keyword>
<keyword evidence="6 8" id="KW-0472">Membrane</keyword>
<protein>
    <submittedName>
        <fullName evidence="9">Uncharacterized protein</fullName>
    </submittedName>
</protein>
<dbReference type="InterPro" id="IPR052031">
    <property type="entry name" value="Membrane_Transporter-Flippase"/>
</dbReference>
<evidence type="ECO:0000313" key="9">
    <source>
        <dbReference type="EMBL" id="KAK5089450.1"/>
    </source>
</evidence>
<evidence type="ECO:0000313" key="10">
    <source>
        <dbReference type="Proteomes" id="UP001345013"/>
    </source>
</evidence>
<evidence type="ECO:0000256" key="8">
    <source>
        <dbReference type="SAM" id="Phobius"/>
    </source>
</evidence>
<organism evidence="9 10">
    <name type="scientific">Lithohypha guttulata</name>
    <dbReference type="NCBI Taxonomy" id="1690604"/>
    <lineage>
        <taxon>Eukaryota</taxon>
        <taxon>Fungi</taxon>
        <taxon>Dikarya</taxon>
        <taxon>Ascomycota</taxon>
        <taxon>Pezizomycotina</taxon>
        <taxon>Eurotiomycetes</taxon>
        <taxon>Chaetothyriomycetidae</taxon>
        <taxon>Chaetothyriales</taxon>
        <taxon>Trichomeriaceae</taxon>
        <taxon>Lithohypha</taxon>
    </lineage>
</organism>
<feature type="transmembrane region" description="Helical" evidence="8">
    <location>
        <begin position="40"/>
        <end position="58"/>
    </location>
</feature>
<evidence type="ECO:0000256" key="3">
    <source>
        <dbReference type="ARBA" id="ARBA00022475"/>
    </source>
</evidence>
<proteinExistence type="predicted"/>
<feature type="region of interest" description="Disordered" evidence="7">
    <location>
        <begin position="1"/>
        <end position="33"/>
    </location>
</feature>
<dbReference type="EMBL" id="JAVRRG010000077">
    <property type="protein sequence ID" value="KAK5089450.1"/>
    <property type="molecule type" value="Genomic_DNA"/>
</dbReference>
<feature type="compositionally biased region" description="Polar residues" evidence="7">
    <location>
        <begin position="10"/>
        <end position="20"/>
    </location>
</feature>
<keyword evidence="10" id="KW-1185">Reference proteome</keyword>
<feature type="transmembrane region" description="Helical" evidence="8">
    <location>
        <begin position="186"/>
        <end position="211"/>
    </location>
</feature>
<keyword evidence="5 8" id="KW-1133">Transmembrane helix</keyword>
<name>A0ABR0K741_9EURO</name>
<accession>A0ABR0K741</accession>
<gene>
    <name evidence="9" type="ORF">LTR24_006171</name>
</gene>
<evidence type="ECO:0000256" key="2">
    <source>
        <dbReference type="ARBA" id="ARBA00022448"/>
    </source>
</evidence>
<sequence length="313" mass="34102">MPSPKASMVIDQTSTNGSRCQNHDGDAQRAPNKRLSRKRFSGAILINFISFLLPALYNTLSKYWVSQIDGSMIATVDAYTYIGVVAEVINEGLPRAAWLIIGDNASRSLSSRIGLSQTLIAFQSSLGLLVSLIIVGAARNFAGTFVPVEIRAASLTYVRLSAFSILSGALEYATANATRALDRPDVPLVISISRFLINIILDLFLISPFHFGSFTPSVNTQGAVRLACDMTAAFAGLLYFVWIVFKLGKKDAIDTPSRPSLPAFLVLLRPGLMTFAESAVRNTLYLWLIANIVSMDTNYAAAWGVFNTIRYVT</sequence>
<evidence type="ECO:0000256" key="6">
    <source>
        <dbReference type="ARBA" id="ARBA00023136"/>
    </source>
</evidence>
<reference evidence="9 10" key="1">
    <citation type="submission" date="2023-08" db="EMBL/GenBank/DDBJ databases">
        <title>Black Yeasts Isolated from many extreme environments.</title>
        <authorList>
            <person name="Coleine C."/>
            <person name="Stajich J.E."/>
            <person name="Selbmann L."/>
        </authorList>
    </citation>
    <scope>NUCLEOTIDE SEQUENCE [LARGE SCALE GENOMIC DNA]</scope>
    <source>
        <strain evidence="9 10">CCFEE 5885</strain>
    </source>
</reference>
<comment type="caution">
    <text evidence="9">The sequence shown here is derived from an EMBL/GenBank/DDBJ whole genome shotgun (WGS) entry which is preliminary data.</text>
</comment>
<feature type="transmembrane region" description="Helical" evidence="8">
    <location>
        <begin position="113"/>
        <end position="137"/>
    </location>
</feature>